<name>A0A1S2Z1I3_CICAR</name>
<dbReference type="Pfam" id="PF04770">
    <property type="entry name" value="ZF-HD_dimer"/>
    <property type="match status" value="1"/>
</dbReference>
<evidence type="ECO:0000256" key="2">
    <source>
        <dbReference type="ARBA" id="ARBA00022723"/>
    </source>
</evidence>
<accession>A0A1S2Z1I3</accession>
<keyword evidence="7" id="KW-0371">Homeobox</keyword>
<sequence length="171" mass="18962">MEMLSSSSSHSQNYIYRECLRNHAASLGSYATDGCGEFTVDNTSPTAVNSLQCAACGCHRNFHRKITASYTAAAMSDQVMEYSGGGGSGGDGRRKRYRSKFTADQKEKMLEFAEKLGWKLQRKELDEEIERFCESVGVSRQVFKVWMHNHKNSSFSNSSPSTGNANSSLTQ</sequence>
<evidence type="ECO:0000256" key="8">
    <source>
        <dbReference type="ARBA" id="ARBA00023163"/>
    </source>
</evidence>
<evidence type="ECO:0000256" key="1">
    <source>
        <dbReference type="ARBA" id="ARBA00004123"/>
    </source>
</evidence>
<evidence type="ECO:0000313" key="11">
    <source>
        <dbReference type="Proteomes" id="UP000087171"/>
    </source>
</evidence>
<evidence type="ECO:0000259" key="10">
    <source>
        <dbReference type="PROSITE" id="PS51523"/>
    </source>
</evidence>
<dbReference type="GO" id="GO:0005634">
    <property type="term" value="C:nucleus"/>
    <property type="evidence" value="ECO:0007669"/>
    <property type="project" value="UniProtKB-SubCell"/>
</dbReference>
<dbReference type="Proteomes" id="UP000087171">
    <property type="component" value="Unplaced"/>
</dbReference>
<evidence type="ECO:0000256" key="7">
    <source>
        <dbReference type="ARBA" id="ARBA00023155"/>
    </source>
</evidence>
<keyword evidence="3" id="KW-0863">Zinc-finger</keyword>
<dbReference type="InterPro" id="IPR006456">
    <property type="entry name" value="ZF_HD_homeobox_Cys/His_dimer"/>
</dbReference>
<dbReference type="RefSeq" id="XP_004513326.1">
    <property type="nucleotide sequence ID" value="XM_004513269.3"/>
</dbReference>
<evidence type="ECO:0000313" key="12">
    <source>
        <dbReference type="RefSeq" id="XP_004513326.1"/>
    </source>
</evidence>
<keyword evidence="5" id="KW-0805">Transcription regulation</keyword>
<dbReference type="PaxDb" id="3827-XP_004513326.1"/>
<evidence type="ECO:0000256" key="3">
    <source>
        <dbReference type="ARBA" id="ARBA00022771"/>
    </source>
</evidence>
<dbReference type="STRING" id="3827.A0A1S2Z1I3"/>
<dbReference type="GO" id="GO:0008270">
    <property type="term" value="F:zinc ion binding"/>
    <property type="evidence" value="ECO:0007669"/>
    <property type="project" value="UniProtKB-KW"/>
</dbReference>
<keyword evidence="11" id="KW-1185">Reference proteome</keyword>
<dbReference type="NCBIfam" id="TIGR01566">
    <property type="entry name" value="ZF_HD_prot_N"/>
    <property type="match status" value="1"/>
</dbReference>
<dbReference type="eggNOG" id="ENOG502RZ78">
    <property type="taxonomic scope" value="Eukaryota"/>
</dbReference>
<dbReference type="KEGG" id="cam:101489591"/>
<dbReference type="InterPro" id="IPR009057">
    <property type="entry name" value="Homeodomain-like_sf"/>
</dbReference>
<reference evidence="12" key="1">
    <citation type="submission" date="2025-08" db="UniProtKB">
        <authorList>
            <consortium name="RefSeq"/>
        </authorList>
    </citation>
    <scope>IDENTIFICATION</scope>
    <source>
        <tissue evidence="12">Etiolated seedlings</tissue>
    </source>
</reference>
<dbReference type="GeneID" id="101489591"/>
<keyword evidence="4" id="KW-0862">Zinc</keyword>
<dbReference type="GO" id="GO:0000976">
    <property type="term" value="F:transcription cis-regulatory region binding"/>
    <property type="evidence" value="ECO:0007669"/>
    <property type="project" value="TreeGrafter"/>
</dbReference>
<keyword evidence="2" id="KW-0479">Metal-binding</keyword>
<dbReference type="InterPro" id="IPR006455">
    <property type="entry name" value="Homeodomain_ZF_HD"/>
</dbReference>
<evidence type="ECO:0000256" key="4">
    <source>
        <dbReference type="ARBA" id="ARBA00022833"/>
    </source>
</evidence>
<evidence type="ECO:0000256" key="6">
    <source>
        <dbReference type="ARBA" id="ARBA00023125"/>
    </source>
</evidence>
<keyword evidence="6" id="KW-0238">DNA-binding</keyword>
<evidence type="ECO:0000256" key="5">
    <source>
        <dbReference type="ARBA" id="ARBA00023015"/>
    </source>
</evidence>
<dbReference type="PANTHER" id="PTHR31948:SF16">
    <property type="entry name" value="ZINC-FINGER HOMEODOMAIN PROTEIN 11"/>
    <property type="match status" value="1"/>
</dbReference>
<dbReference type="GO" id="GO:0050793">
    <property type="term" value="P:regulation of developmental process"/>
    <property type="evidence" value="ECO:0007669"/>
    <property type="project" value="TreeGrafter"/>
</dbReference>
<evidence type="ECO:0000256" key="9">
    <source>
        <dbReference type="ARBA" id="ARBA00023242"/>
    </source>
</evidence>
<dbReference type="SUPFAM" id="SSF46689">
    <property type="entry name" value="Homeodomain-like"/>
    <property type="match status" value="1"/>
</dbReference>
<organism evidence="11 12">
    <name type="scientific">Cicer arietinum</name>
    <name type="common">Chickpea</name>
    <name type="synonym">Garbanzo</name>
    <dbReference type="NCBI Taxonomy" id="3827"/>
    <lineage>
        <taxon>Eukaryota</taxon>
        <taxon>Viridiplantae</taxon>
        <taxon>Streptophyta</taxon>
        <taxon>Embryophyta</taxon>
        <taxon>Tracheophyta</taxon>
        <taxon>Spermatophyta</taxon>
        <taxon>Magnoliopsida</taxon>
        <taxon>eudicotyledons</taxon>
        <taxon>Gunneridae</taxon>
        <taxon>Pentapetalae</taxon>
        <taxon>rosids</taxon>
        <taxon>fabids</taxon>
        <taxon>Fabales</taxon>
        <taxon>Fabaceae</taxon>
        <taxon>Papilionoideae</taxon>
        <taxon>50 kb inversion clade</taxon>
        <taxon>NPAAA clade</taxon>
        <taxon>Hologalegina</taxon>
        <taxon>IRL clade</taxon>
        <taxon>Cicereae</taxon>
        <taxon>Cicer</taxon>
    </lineage>
</organism>
<dbReference type="Gene3D" id="1.10.10.60">
    <property type="entry name" value="Homeodomain-like"/>
    <property type="match status" value="1"/>
</dbReference>
<protein>
    <submittedName>
        <fullName evidence="12">Zinc-finger homeodomain protein 2-like</fullName>
    </submittedName>
</protein>
<feature type="domain" description="ZF-HD dimerization-type" evidence="10">
    <location>
        <begin position="16"/>
        <end position="66"/>
    </location>
</feature>
<dbReference type="PANTHER" id="PTHR31948">
    <property type="entry name" value="ZINC-FINGER HOMEODOMAIN PROTEIN 2"/>
    <property type="match status" value="1"/>
</dbReference>
<proteinExistence type="predicted"/>
<gene>
    <name evidence="12" type="primary">LOC101489591</name>
</gene>
<dbReference type="PROSITE" id="PS51523">
    <property type="entry name" value="ZF_HD_DIMER"/>
    <property type="match status" value="1"/>
</dbReference>
<keyword evidence="8" id="KW-0804">Transcription</keyword>
<keyword evidence="9" id="KW-0539">Nucleus</keyword>
<dbReference type="AlphaFoldDB" id="A0A1S2Z1I3"/>
<dbReference type="GO" id="GO:0003700">
    <property type="term" value="F:DNA-binding transcription factor activity"/>
    <property type="evidence" value="ECO:0007669"/>
    <property type="project" value="TreeGrafter"/>
</dbReference>
<dbReference type="NCBIfam" id="TIGR01565">
    <property type="entry name" value="homeo_ZF_HD"/>
    <property type="match status" value="1"/>
</dbReference>
<dbReference type="FunFam" id="1.10.10.60:FF:000257">
    <property type="entry name" value="Zinc-finger homeodomain protein 2"/>
    <property type="match status" value="1"/>
</dbReference>
<comment type="subcellular location">
    <subcellularLocation>
        <location evidence="1">Nucleus</location>
    </subcellularLocation>
</comment>
<dbReference type="OrthoDB" id="1884189at2759"/>